<dbReference type="EMBL" id="QXUI01000005">
    <property type="protein sequence ID" value="RIM92150.1"/>
    <property type="molecule type" value="Genomic_DNA"/>
</dbReference>
<feature type="transmembrane region" description="Helical" evidence="1">
    <location>
        <begin position="6"/>
        <end position="22"/>
    </location>
</feature>
<protein>
    <submittedName>
        <fullName evidence="2">Erm Leader peptide</fullName>
    </submittedName>
</protein>
<dbReference type="Proteomes" id="UP000285579">
    <property type="component" value="Unassembled WGS sequence"/>
</dbReference>
<name>A0AAQ0LYP1_STAXY</name>
<sequence>MPFGSVIAILCAIFVIFLIPYFEEKNKKK</sequence>
<dbReference type="AlphaFoldDB" id="A0AAQ0LYP1"/>
<organism evidence="2 3">
    <name type="scientific">Staphylococcus xylosus</name>
    <dbReference type="NCBI Taxonomy" id="1288"/>
    <lineage>
        <taxon>Bacteria</taxon>
        <taxon>Bacillati</taxon>
        <taxon>Bacillota</taxon>
        <taxon>Bacilli</taxon>
        <taxon>Bacillales</taxon>
        <taxon>Staphylococcaceae</taxon>
        <taxon>Staphylococcus</taxon>
    </lineage>
</organism>
<comment type="caution">
    <text evidence="2">The sequence shown here is derived from an EMBL/GenBank/DDBJ whole genome shotgun (WGS) entry which is preliminary data.</text>
</comment>
<evidence type="ECO:0000313" key="2">
    <source>
        <dbReference type="EMBL" id="RIM92150.1"/>
    </source>
</evidence>
<dbReference type="RefSeq" id="WP_101104796.1">
    <property type="nucleotide sequence ID" value="NZ_CP066721.1"/>
</dbReference>
<keyword evidence="1" id="KW-0472">Membrane</keyword>
<proteinExistence type="predicted"/>
<reference evidence="2 3" key="1">
    <citation type="journal article" date="2016" name="Front. Microbiol.">
        <title>Comprehensive Phylogenetic Analysis of Bovine Non-aureus Staphylococci Species Based on Whole-Genome Sequencing.</title>
        <authorList>
            <person name="Naushad S."/>
            <person name="Barkema H.W."/>
            <person name="Luby C."/>
            <person name="Condas L.A."/>
            <person name="Nobrega D.B."/>
            <person name="Carson D.A."/>
            <person name="De Buck J."/>
        </authorList>
    </citation>
    <scope>NUCLEOTIDE SEQUENCE [LARGE SCALE GENOMIC DNA]</scope>
    <source>
        <strain evidence="2 3">SNUC 1349</strain>
    </source>
</reference>
<evidence type="ECO:0000256" key="1">
    <source>
        <dbReference type="SAM" id="Phobius"/>
    </source>
</evidence>
<evidence type="ECO:0000313" key="3">
    <source>
        <dbReference type="Proteomes" id="UP000285579"/>
    </source>
</evidence>
<gene>
    <name evidence="2" type="ORF">BU104_09050</name>
</gene>
<keyword evidence="1" id="KW-0812">Transmembrane</keyword>
<keyword evidence="1" id="KW-1133">Transmembrane helix</keyword>
<accession>A0AAQ0LYP1</accession>